<dbReference type="GeneID" id="10823003"/>
<dbReference type="InterPro" id="IPR004399">
    <property type="entry name" value="HMP/HMP-P_kinase_dom"/>
</dbReference>
<dbReference type="CDD" id="cd01169">
    <property type="entry name" value="HMPP_kinase"/>
    <property type="match status" value="1"/>
</dbReference>
<dbReference type="HOGENOM" id="CLU_035788_0_0_2"/>
<dbReference type="AlphaFoldDB" id="F7XNF9"/>
<dbReference type="SUPFAM" id="SSF53639">
    <property type="entry name" value="AraD/HMP-PK domain-like"/>
    <property type="match status" value="1"/>
</dbReference>
<keyword evidence="3 7" id="KW-0418">Kinase</keyword>
<evidence type="ECO:0000256" key="4">
    <source>
        <dbReference type="ARBA" id="ARBA00022840"/>
    </source>
</evidence>
<dbReference type="FunFam" id="3.40.1190.20:FF:000003">
    <property type="entry name" value="Phosphomethylpyrimidine kinase ThiD"/>
    <property type="match status" value="1"/>
</dbReference>
<dbReference type="STRING" id="679901.Mzhil_1367"/>
<dbReference type="NCBIfam" id="TIGR00097">
    <property type="entry name" value="HMP-P_kinase"/>
    <property type="match status" value="1"/>
</dbReference>
<protein>
    <submittedName>
        <fullName evidence="7">Phosphomethylpyrimidine kinase</fullName>
    </submittedName>
</protein>
<dbReference type="GO" id="GO:0008972">
    <property type="term" value="F:phosphomethylpyrimidine kinase activity"/>
    <property type="evidence" value="ECO:0007669"/>
    <property type="project" value="InterPro"/>
</dbReference>
<organism evidence="7 8">
    <name type="scientific">Methanosalsum zhilinae (strain DSM 4017 / NBRC 107636 / OCM 62 / WeN5)</name>
    <name type="common">Methanohalophilus zhilinae</name>
    <dbReference type="NCBI Taxonomy" id="679901"/>
    <lineage>
        <taxon>Archaea</taxon>
        <taxon>Methanobacteriati</taxon>
        <taxon>Methanobacteriota</taxon>
        <taxon>Stenosarchaea group</taxon>
        <taxon>Methanomicrobia</taxon>
        <taxon>Methanosarcinales</taxon>
        <taxon>Methanosarcinaceae</taxon>
        <taxon>Methanosalsum</taxon>
    </lineage>
</organism>
<dbReference type="EMBL" id="CP002101">
    <property type="protein sequence ID" value="AEH61211.1"/>
    <property type="molecule type" value="Genomic_DNA"/>
</dbReference>
<evidence type="ECO:0000256" key="2">
    <source>
        <dbReference type="ARBA" id="ARBA00022741"/>
    </source>
</evidence>
<evidence type="ECO:0000313" key="7">
    <source>
        <dbReference type="EMBL" id="AEH61211.1"/>
    </source>
</evidence>
<keyword evidence="1" id="KW-0808">Transferase</keyword>
<feature type="domain" description="Thiamine-phosphate synthase ThiN" evidence="6">
    <location>
        <begin position="272"/>
        <end position="435"/>
    </location>
</feature>
<dbReference type="GO" id="GO:0005524">
    <property type="term" value="F:ATP binding"/>
    <property type="evidence" value="ECO:0007669"/>
    <property type="project" value="UniProtKB-KW"/>
</dbReference>
<dbReference type="Pfam" id="PF10120">
    <property type="entry name" value="ThiN"/>
    <property type="match status" value="1"/>
</dbReference>
<name>F7XNF9_METZD</name>
<accession>F7XNF9</accession>
<dbReference type="OrthoDB" id="43786at2157"/>
<dbReference type="PANTHER" id="PTHR20858:SF17">
    <property type="entry name" value="HYDROXYMETHYLPYRIMIDINE_PHOSPHOMETHYLPYRIMIDINE KINASE THI20-RELATED"/>
    <property type="match status" value="1"/>
</dbReference>
<evidence type="ECO:0000313" key="8">
    <source>
        <dbReference type="Proteomes" id="UP000006622"/>
    </source>
</evidence>
<gene>
    <name evidence="7" type="ordered locus">Mzhil_1367</name>
</gene>
<dbReference type="InterPro" id="IPR019293">
    <property type="entry name" value="ThiN"/>
</dbReference>
<dbReference type="InterPro" id="IPR029056">
    <property type="entry name" value="Ribokinase-like"/>
</dbReference>
<dbReference type="SUPFAM" id="SSF53613">
    <property type="entry name" value="Ribokinase-like"/>
    <property type="match status" value="1"/>
</dbReference>
<evidence type="ECO:0000256" key="1">
    <source>
        <dbReference type="ARBA" id="ARBA00022679"/>
    </source>
</evidence>
<dbReference type="KEGG" id="mzh:Mzhil_1367"/>
<evidence type="ECO:0000256" key="3">
    <source>
        <dbReference type="ARBA" id="ARBA00022777"/>
    </source>
</evidence>
<evidence type="ECO:0000259" key="6">
    <source>
        <dbReference type="Pfam" id="PF10120"/>
    </source>
</evidence>
<dbReference type="InterPro" id="IPR036409">
    <property type="entry name" value="Aldolase_II/adducin_N_sf"/>
</dbReference>
<dbReference type="GO" id="GO:0008902">
    <property type="term" value="F:hydroxymethylpyrimidine kinase activity"/>
    <property type="evidence" value="ECO:0007669"/>
    <property type="project" value="TreeGrafter"/>
</dbReference>
<dbReference type="RefSeq" id="WP_013898648.1">
    <property type="nucleotide sequence ID" value="NC_015676.1"/>
</dbReference>
<evidence type="ECO:0000259" key="5">
    <source>
        <dbReference type="Pfam" id="PF08543"/>
    </source>
</evidence>
<dbReference type="Proteomes" id="UP000006622">
    <property type="component" value="Chromosome"/>
</dbReference>
<dbReference type="PANTHER" id="PTHR20858">
    <property type="entry name" value="PHOSPHOMETHYLPYRIMIDINE KINASE"/>
    <property type="match status" value="1"/>
</dbReference>
<dbReference type="GO" id="GO:0009228">
    <property type="term" value="P:thiamine biosynthetic process"/>
    <property type="evidence" value="ECO:0007669"/>
    <property type="project" value="InterPro"/>
</dbReference>
<dbReference type="Gene3D" id="3.40.1190.20">
    <property type="match status" value="1"/>
</dbReference>
<sequence length="442" mass="47094">MQKMPVVMTIAGSDSGGGAGIAADLKTFSMLGVHGTCAITSVTSQNTRGVLTSYDLPPEVVSDQISAVCEDLNPLWAKTGMLPSSDIIREVADCVRRYNFGLVIDPVMSAEAGGSLMRQEALSTLIDELVPLCDVITPNVHEAEVISGISIANMNDAKKAARVIGKKGVNYVIITGGHLKGSDLIYDSASNDYTMIPGKLVKGGTHGSGCTYSAAIAACLSRNYSLEEASFFSKNFVEQAIINSSSVGRGVAPVNQSGGILDSASRYHVFRNVKKAVHLVTGHRSFFRLIPEVGTNLAMAIPDAKSTEDVAAVSGRIVRLENTQVTVGDIDFGKSSHVARIVLAAMDFDPDIRAALNIKYSKEIIQICRDMDLSISTFDRQQEPKNVSTMDWGVSEAIISFNGSVPDIIYDEGGVGKEAMIRILGKNSINVARIASNIADQI</sequence>
<dbReference type="Gene3D" id="3.40.225.10">
    <property type="entry name" value="Class II aldolase/adducin N-terminal domain"/>
    <property type="match status" value="1"/>
</dbReference>
<keyword evidence="2" id="KW-0547">Nucleotide-binding</keyword>
<dbReference type="GO" id="GO:0005829">
    <property type="term" value="C:cytosol"/>
    <property type="evidence" value="ECO:0007669"/>
    <property type="project" value="TreeGrafter"/>
</dbReference>
<keyword evidence="8" id="KW-1185">Reference proteome</keyword>
<feature type="domain" description="Pyridoxamine kinase/Phosphomethylpyrimidine kinase" evidence="5">
    <location>
        <begin position="14"/>
        <end position="255"/>
    </location>
</feature>
<dbReference type="Pfam" id="PF08543">
    <property type="entry name" value="Phos_pyr_kin"/>
    <property type="match status" value="1"/>
</dbReference>
<reference evidence="7 8" key="1">
    <citation type="submission" date="2010-07" db="EMBL/GenBank/DDBJ databases">
        <title>The complete genome of Methanosalsum zhilinae DSM 4017.</title>
        <authorList>
            <consortium name="US DOE Joint Genome Institute (JGI-PGF)"/>
            <person name="Lucas S."/>
            <person name="Copeland A."/>
            <person name="Lapidus A."/>
            <person name="Glavina del Rio T."/>
            <person name="Dalin E."/>
            <person name="Tice H."/>
            <person name="Bruce D."/>
            <person name="Goodwin L."/>
            <person name="Pitluck S."/>
            <person name="Kyrpides N."/>
            <person name="Mavromatis K."/>
            <person name="Ovchinnikova G."/>
            <person name="Daligault H."/>
            <person name="Detter J.C."/>
            <person name="Han C."/>
            <person name="Tapia R."/>
            <person name="Larimer F."/>
            <person name="Land M."/>
            <person name="Hauser L."/>
            <person name="Markowitz V."/>
            <person name="Cheng J.-F."/>
            <person name="Hugenholtz P."/>
            <person name="Woyke T."/>
            <person name="Wu D."/>
            <person name="Spring S."/>
            <person name="Schueler E."/>
            <person name="Brambilla E."/>
            <person name="Klenk H.-P."/>
            <person name="Eisen J.A."/>
        </authorList>
    </citation>
    <scope>NUCLEOTIDE SEQUENCE [LARGE SCALE GENOMIC DNA]</scope>
    <source>
        <strain evidence="8">DSM 4017 / NBRC 107636 / OCM 62 / WeN5</strain>
    </source>
</reference>
<keyword evidence="4" id="KW-0067">ATP-binding</keyword>
<dbReference type="InterPro" id="IPR013749">
    <property type="entry name" value="PM/HMP-P_kinase-1"/>
</dbReference>
<proteinExistence type="predicted"/>